<dbReference type="Pfam" id="PF00550">
    <property type="entry name" value="PP-binding"/>
    <property type="match status" value="7"/>
</dbReference>
<keyword evidence="3" id="KW-0597">Phosphoprotein</keyword>
<organism evidence="5 6">
    <name type="scientific">Teredinibacter turnerae (strain ATCC 39867 / T7901)</name>
    <dbReference type="NCBI Taxonomy" id="377629"/>
    <lineage>
        <taxon>Bacteria</taxon>
        <taxon>Pseudomonadati</taxon>
        <taxon>Pseudomonadota</taxon>
        <taxon>Gammaproteobacteria</taxon>
        <taxon>Cellvibrionales</taxon>
        <taxon>Cellvibrionaceae</taxon>
        <taxon>Teredinibacter</taxon>
    </lineage>
</organism>
<keyword evidence="6" id="KW-1185">Reference proteome</keyword>
<dbReference type="InterPro" id="IPR020845">
    <property type="entry name" value="AMP-binding_CS"/>
</dbReference>
<gene>
    <name evidence="5" type="ordered locus">TERTU_2858</name>
</gene>
<dbReference type="eggNOG" id="COG1020">
    <property type="taxonomic scope" value="Bacteria"/>
</dbReference>
<dbReference type="Gene3D" id="3.40.50.12780">
    <property type="entry name" value="N-terminal domain of ligase-like"/>
    <property type="match status" value="2"/>
</dbReference>
<dbReference type="OrthoDB" id="9757559at2"/>
<dbReference type="SUPFAM" id="SSF52777">
    <property type="entry name" value="CoA-dependent acyltransferases"/>
    <property type="match status" value="16"/>
</dbReference>
<evidence type="ECO:0000256" key="1">
    <source>
        <dbReference type="ARBA" id="ARBA00001957"/>
    </source>
</evidence>
<dbReference type="FunFam" id="3.40.50.12780:FF:000012">
    <property type="entry name" value="Non-ribosomal peptide synthetase"/>
    <property type="match status" value="3"/>
</dbReference>
<dbReference type="InterPro" id="IPR001242">
    <property type="entry name" value="Condensation_dom"/>
</dbReference>
<dbReference type="Pfam" id="PF00668">
    <property type="entry name" value="Condensation"/>
    <property type="match status" value="8"/>
</dbReference>
<evidence type="ECO:0000256" key="2">
    <source>
        <dbReference type="ARBA" id="ARBA00022450"/>
    </source>
</evidence>
<protein>
    <submittedName>
        <fullName evidence="5">Non-ribosomal polypeptide synthetase</fullName>
    </submittedName>
</protein>
<dbReference type="InterPro" id="IPR010071">
    <property type="entry name" value="AA_adenyl_dom"/>
</dbReference>
<feature type="domain" description="Carrier" evidence="4">
    <location>
        <begin position="5832"/>
        <end position="5907"/>
    </location>
</feature>
<dbReference type="CDD" id="cd05930">
    <property type="entry name" value="A_NRPS"/>
    <property type="match status" value="3"/>
</dbReference>
<dbReference type="Pfam" id="PF13193">
    <property type="entry name" value="AMP-binding_C"/>
    <property type="match status" value="3"/>
</dbReference>
<keyword evidence="2" id="KW-0596">Phosphopantetheine</keyword>
<dbReference type="InterPro" id="IPR045851">
    <property type="entry name" value="AMP-bd_C_sf"/>
</dbReference>
<dbReference type="InterPro" id="IPR009081">
    <property type="entry name" value="PP-bd_ACP"/>
</dbReference>
<dbReference type="PANTHER" id="PTHR45527:SF14">
    <property type="entry name" value="PLIPASTATIN SYNTHASE SUBUNIT B"/>
    <property type="match status" value="1"/>
</dbReference>
<dbReference type="FunFam" id="3.40.50.980:FF:000002">
    <property type="entry name" value="Enterobactin synthetase component F"/>
    <property type="match status" value="1"/>
</dbReference>
<dbReference type="RefSeq" id="WP_015817883.1">
    <property type="nucleotide sequence ID" value="NC_012997.1"/>
</dbReference>
<dbReference type="FunFam" id="3.30.300.30:FF:000015">
    <property type="entry name" value="Nonribosomal peptide synthase SidD"/>
    <property type="match status" value="3"/>
</dbReference>
<dbReference type="InterPro" id="IPR006162">
    <property type="entry name" value="Ppantetheine_attach_site"/>
</dbReference>
<dbReference type="Gene3D" id="3.40.50.980">
    <property type="match status" value="6"/>
</dbReference>
<dbReference type="GO" id="GO:0031177">
    <property type="term" value="F:phosphopantetheine binding"/>
    <property type="evidence" value="ECO:0007669"/>
    <property type="project" value="InterPro"/>
</dbReference>
<name>C5BN78_TERTT</name>
<comment type="cofactor">
    <cofactor evidence="1">
        <name>pantetheine 4'-phosphate</name>
        <dbReference type="ChEBI" id="CHEBI:47942"/>
    </cofactor>
</comment>
<dbReference type="NCBIfam" id="NF004282">
    <property type="entry name" value="PRK05691.1"/>
    <property type="match status" value="10"/>
</dbReference>
<dbReference type="FunFam" id="1.10.1200.10:FF:000005">
    <property type="entry name" value="Nonribosomal peptide synthetase 1"/>
    <property type="match status" value="2"/>
</dbReference>
<feature type="domain" description="Carrier" evidence="4">
    <location>
        <begin position="729"/>
        <end position="804"/>
    </location>
</feature>
<dbReference type="CDD" id="cd19531">
    <property type="entry name" value="LCL_NRPS-like"/>
    <property type="match status" value="6"/>
</dbReference>
<dbReference type="Pfam" id="PF00501">
    <property type="entry name" value="AMP-binding"/>
    <property type="match status" value="5"/>
</dbReference>
<dbReference type="Proteomes" id="UP000009080">
    <property type="component" value="Chromosome"/>
</dbReference>
<dbReference type="GO" id="GO:0005737">
    <property type="term" value="C:cytoplasm"/>
    <property type="evidence" value="ECO:0007669"/>
    <property type="project" value="TreeGrafter"/>
</dbReference>
<dbReference type="FunFam" id="3.30.559.10:FF:000012">
    <property type="entry name" value="Non-ribosomal peptide synthetase"/>
    <property type="match status" value="4"/>
</dbReference>
<accession>C5BN78</accession>
<dbReference type="SUPFAM" id="SSF56801">
    <property type="entry name" value="Acetyl-CoA synthetase-like"/>
    <property type="match status" value="7"/>
</dbReference>
<dbReference type="CDD" id="cd17643">
    <property type="entry name" value="A_NRPS_Cytc1-like"/>
    <property type="match status" value="2"/>
</dbReference>
<dbReference type="GO" id="GO:0044550">
    <property type="term" value="P:secondary metabolite biosynthetic process"/>
    <property type="evidence" value="ECO:0007669"/>
    <property type="project" value="TreeGrafter"/>
</dbReference>
<evidence type="ECO:0000259" key="4">
    <source>
        <dbReference type="PROSITE" id="PS50075"/>
    </source>
</evidence>
<dbReference type="SMART" id="SM00823">
    <property type="entry name" value="PKS_PP"/>
    <property type="match status" value="7"/>
</dbReference>
<dbReference type="HOGENOM" id="CLU_222916_0_0_6"/>
<dbReference type="PANTHER" id="PTHR45527">
    <property type="entry name" value="NONRIBOSOMAL PEPTIDE SYNTHETASE"/>
    <property type="match status" value="1"/>
</dbReference>
<dbReference type="SUPFAM" id="SSF47336">
    <property type="entry name" value="ACP-like"/>
    <property type="match status" value="7"/>
</dbReference>
<dbReference type="GO" id="GO:0003824">
    <property type="term" value="F:catalytic activity"/>
    <property type="evidence" value="ECO:0007669"/>
    <property type="project" value="InterPro"/>
</dbReference>
<reference evidence="5 6" key="1">
    <citation type="journal article" date="2009" name="PLoS ONE">
        <title>The complete genome of Teredinibacter turnerae T7901: an intracellular endosymbiont of marine wood-boring bivalves (shipworms).</title>
        <authorList>
            <person name="Yang J.C."/>
            <person name="Madupu R."/>
            <person name="Durkin A.S."/>
            <person name="Ekborg N.A."/>
            <person name="Pedamallu C.S."/>
            <person name="Hostetler J.B."/>
            <person name="Radune D."/>
            <person name="Toms B.S."/>
            <person name="Henrissat B."/>
            <person name="Coutinho P.M."/>
            <person name="Schwarz S."/>
            <person name="Field L."/>
            <person name="Trindade-Silva A.E."/>
            <person name="Soares C.A.G."/>
            <person name="Elshahawi S."/>
            <person name="Hanora A."/>
            <person name="Schmidt E.W."/>
            <person name="Haygood M.G."/>
            <person name="Posfai J."/>
            <person name="Benner J."/>
            <person name="Madinger C."/>
            <person name="Nove J."/>
            <person name="Anton B."/>
            <person name="Chaudhary K."/>
            <person name="Foster J."/>
            <person name="Holman A."/>
            <person name="Kumar S."/>
            <person name="Lessard P.A."/>
            <person name="Luyten Y.A."/>
            <person name="Slatko B."/>
            <person name="Wood N."/>
            <person name="Wu B."/>
            <person name="Teplitski M."/>
            <person name="Mougous J.D."/>
            <person name="Ward N."/>
            <person name="Eisen J.A."/>
            <person name="Badger J.H."/>
            <person name="Distel D.L."/>
        </authorList>
    </citation>
    <scope>NUCLEOTIDE SEQUENCE [LARGE SCALE GENOMIC DNA]</scope>
    <source>
        <strain evidence="6">ATCC 39867 / T7901</strain>
    </source>
</reference>
<dbReference type="InterPro" id="IPR023213">
    <property type="entry name" value="CAT-like_dom_sf"/>
</dbReference>
<dbReference type="GO" id="GO:0043041">
    <property type="term" value="P:amino acid activation for nonribosomal peptide biosynthetic process"/>
    <property type="evidence" value="ECO:0007669"/>
    <property type="project" value="TreeGrafter"/>
</dbReference>
<dbReference type="InterPro" id="IPR025110">
    <property type="entry name" value="AMP-bd_C"/>
</dbReference>
<dbReference type="Gene3D" id="1.10.1200.10">
    <property type="entry name" value="ACP-like"/>
    <property type="match status" value="7"/>
</dbReference>
<dbReference type="InterPro" id="IPR036736">
    <property type="entry name" value="ACP-like_sf"/>
</dbReference>
<feature type="domain" description="Carrier" evidence="4">
    <location>
        <begin position="2917"/>
        <end position="2992"/>
    </location>
</feature>
<dbReference type="InterPro" id="IPR000873">
    <property type="entry name" value="AMP-dep_synth/lig_dom"/>
</dbReference>
<sequence>MGDLKSILSDFVSRGFKFAVNGDKLQIKGDLDALSDSDKEFIKSHKQALIEFIAERDAVRKKHQVVIPQANRDGELPLSVAQRRLWFAEQMAIDNEGQNRTSRYNVPVALELTGKLNIVCVEYALNTIIQRHEILRTVYRKNSRGEPVQAVLSGKNIEFRTVGKGLNKTELERILAEEAARPFELAVDLMLRALLVSVGADVHILLVTMHHIASDGWSLGVLTQEFSHLYNAKLTGSEFRLPKLSIQYGDFSAWQHQQIASQEFPIDKEFWQKYLADMPQLHNLPLDYNRNSIQGAIGAVHQSRISPETLRKLRNLCVSEGVSLFILLQTVFALLLAKFSRSNDIVVGTVVANREHPQLGDLIGFFVNTVLIRTRIDWGESFFDLLRKNAAGINQVFDHSTDSFDLLVDRFHSALNSSHNPLFQVLFTVDEGIDFTLRLDDLAVQPLELPQDTAKFELSVAVSIKDDALSVQWEFNKSLFNEDSIYCLSSAFTHYVAHLVESPALPISAATISKNSSKVCLDKADSQIVSCLHDQYGTDLDFYTQVAYLLDESRLPVLEGASGSLWLPESIVAKHTNLKVGAEEINPNDERVCLVDTGILARLMPGGALSYKGLTSEHAIVDGYPVNFADITPFVLAHPLVENAFIRTGTPTNTLSAAEKLILYVLPKEPTSVDLLAQAVFSSLRASLPSYLMPSGLSVLESLEAFRACRSGAVSAPEPFWYEIVAYLPPERPEEVALAAIWCDLLQLNRASLNDNFFALGGNSLTLVRLEFAILEGFSVAVSIGELFSHPTLSEQARLIHEKEQLAALPQIARLPQNVPAPLSYAQQRLWFLDKMDGQSAQYNMPLALRIAGKLDSAALQFALQQVIERHEVLRTSYHSNSQGDPILHLRDSIAFTLRLEDVSLRESGEREAAVKAYIDADARRPFDLSRDLMLRGALIKVGEDDHVLSLAVHHIAADGWSVGLILDEFVALYQDAVEGRSPSLAPLKIQYSDFAHWQRELLADEKYLAPQLDYWKSRLHGAPPVHGLPLDKPRPEVATFNGAVHHQQLGRQLKEQLNALCLASDSTLFMVLDAAFAVLLSRFSRESDIVIGTPIANRSHSDISELIGFFVNTLVLRHTIDFGQSFRDFLADVRTLALEAYEHQHVPFEMLVESLDVTRSSRHSPVFQIMFVLQNAESGDLTLPGLSITPLEQAHTVAKFDLTLSIKETAQGLSVAWEYNTDLFGPDTIAQLANSLEHVIRSVLENPDADLDKIVLLSESEIAPIIARSSSEYSCADRFKGQCIHEIFAKQVAANPEGTAVVFGEQRLTYRELNERASKLALFLQAHYEMYPDQLIGICLPKSVDMIVAILAVLKAGSAYVPLDPDYPLKRLLYIVEDASLKLVITNHNVELARELKNEQRVYIDDIETIRKIESVDISDVQLLERLSQEISDNNLAYVIYTSGSTGKPKGVLVEHRQVARLFDATAFGFHFDCDDVWCLFHSFAFDFSVWEIWGALFHGGQLVVVPKDVARSSQEFYKFCRQSGITVLNQTPSAFNQFIAADQYQGDSANSALPALNLRYIIFGGEALVLSSIVPWVEKYGDSAPEIINMYGITETTVHVTYRKILRSDVMPVSNASVIGRPLADLSAFVLDTSMRPVPFGVAGELFVGGPGITRGYLNRPDLNRERFVTPGDCLTSAGVKLDLLYKTGDLVVFRRNGDLEYLGRIDNQVKIRGFRIELGEIKEVLLQCSLVQHAVVAVAGADADKQLKAFVVPANGNSLAEEQVKEKIRLTLHQYLPEHMIPRSLVLIDEIPLTANGKTDNQALLNLGKNHSSEVFQAPETPTEITLAKVWQELLNHPQVGKMDNFFQLGGHSLMVIRLISRLQKERVRLDAHDIFKYPVLSELARCIDESGLRPQDDVPENRIHSDCEKITPDMLPLVTLSAQELELIAENIPGGYKNIQDIYPLAALQEGLLYHHVIGDGSDPYILPALFKFDNTPALDAFLGTLQRVIDRHDILRTAIIWEGLSQPVQVVCRRVAAPLEYIKVPEAEDGDILSIMEQHCLPQHQWMDLTQAPLLRVKVAEKAVGQTRYALLQLHHLIDDVTSIQVLQQEIAHLLKGEAQALARPVPYRNFVALSARKKDALATEEFFASYLGDVEEPSYPFGLKDVQSQALNIIEAKASISPGLARIIRMQARRAEVSPATIFHCAWAMVISLCCGRDDIVFGTVLSGRMSNIPGADTMLGMFINTLPVRAKTNGESALGFVQGMHRHLQSLIPYEHTSLALAQQMAALPTDTPLFSSLLNYRHVANVPIDKHEPSASDFGISLVHVQERTNYPVSMSVADTGVAFECDVQIANSFDPHAVLGYVFEAVFSIATALAADSPIGISALSVLPEYEMTCMLRLGKAAELALAHDTIIARFDQILTGFADNTAVKWGDVHLSYSELESKANKLANFLTSTAQVKKGDIVALSLPPSTTLVVAVLAVMKAGAAYLPIDVKMPEDRVKYILDDAKVSSILTVSSYSAALQGLVEHTVCLDAEKTKTVIENQPLQKPAAHNDAQSLAYVIYTSGSTGVPKGVGVSHRNFVAFIEAMTVDYPITPGLRVLQFSSFSFDVFVEEFSASVLSGGCLVIPEDEVLTSVEHFIKRVCTDEINVLSLPTAFWHQLCSELQHLRLLENSNLRLIVTGGEAMNLECAEDWRRCVPGEIRVLNSYGPTETTVAVSYYDIAGLTADLPSVPIGRPMTNTSLYVLGTEKNLLPRGVLGELYVAGPQVTGGYFNRSELTEKSFSIVALGHEKKWLYRTGDLVRWQDNGVLSFEGRVDEQVKVRGFRIELKEIEQHLLRHPGVQDALVTYTEVSVGNSQLIAWIVFDKTHADKITEEAVKTWLKNRLPGYMVPATVKALLQFPLTITGKIDRKALPLDLLDSGESLSYSPPTTKSQEILCDLWRDILGQSNVGIHTNFFDLGGHSLLAMRLVSRINERFGSNLRVREVFEHATVASQSELLANQGLDESQSKSNSISQVDRSDPQPLSYAQQRLWFIHQLEPGSFKYNMPIAFKVDGCLDVDIFVKAVDLIVDRHEVLRTVYLPARNHVKKAYALEVEQLVKERVSTLTEVVDLLSEAKESLETQVAEIASHEASMPFDLATDMALRAKVLKCAESSTIILITVHHIAFDGWSIGLFVQELGEIYAALANGKQPHLRRLDIQYADYADWQRRHITANELSQQTEFWCEQLSDIPLHHQLPLDYPRGQIQSTKGAKYQQFLSKEFSTQLELLCRETDSTPFMVLQLVFALFVARYSNQKDVVVGTPVANRNHPQLEPLIGLFVNTLVLRSQFTENLSFLACLAQSKANVLSAMDNQDIPFEMVVEAVNPERSLSVSPIFQLMFSMQQAELQAVSAAGVKFEPMDSEEVVVRQELHLSLDLLDGGLNLTWTYCSELFSRESIERMSVCFKTLLSAILSHPDESIFSLPLLCESEEQKICVEWNNTFEEVKDLPMTVSSVQQVAKEYPDALAIKFGSLQLNYVELLNATENIARALLNENTTPDSVIAIYFERSLELIPAVLAAMKVGAVYLPIEPQNTPERIENILEDAGVYLVLVDPRLQKNLPVTCKRLPIDFADDVTLLSPVEHVQNVRRSLADPAYIIYTSGSTGRPKGVQLTHLGLQDYLQFALRRYYKSGLIGSILLTSHGFDITVPAIYLPLLTGGVVNLVGNDDPLADTLQILQALEQSVDSDGYPKGYLLRMTPQHVQALLVLAGSSIPTFTVRHCFVIGGSRFAPELAIELQNRFPNSQIFNHYGPTEIVVGCTTFDVTQHIHQLGRSIPIGEPADNTALFVLDDHFQPLPIGAVGELYVGGRGVAKGYLNRAELNLSKFIPSPFVFGQKEDHCQQQKLYRTGDLVRWLPAGVLDYVGRADDQVKIRGYRVELGEIENTFRTFPSVRDVAVVARECVQKDTQLVAFIVLVENTSDASGAEFLRRSIAEKLPSYMVPANIELLDALPLNRNGKIDRHKLAAFTLSEVQEIEKPTSPTEQRLVDFWKELLGLDDLGVTTSFFSLGGHSLLAIRLVAFIKDSFSSPVTVADIFTHHTIKSLASLIDARTGADSMTIPCADRGQSIPLSHAQQRLWLIDQMTGPSPQYNVPMALHLTGLLNRKALESSFNQIVQRHEVLRTIYQVSDEGNPVQVINTLSSLPVQWIDLDECATEEKELQLASLFSQEALKPFDLATDIMIRVVVVRLSETAHVLIVNMHHIASDGWSVGVLVDEFVRLYERYTSVKEPSLPELPIQYADYAAWQRQTMTETQLHTQLNYWRSYLNGIPCLHALPTDLPRPKVFSSEAATVNCAISPDVYHGLITLAQKQQVTLVTIVEAALNVLMSRISGSDDVVLGKPIANRGHTQLETLVGFFVNTIAARSQIDDSLPFDQYLGQMQQSAINAFENQEIPFEMVVESLHTVRTQSHSPIFQVMFSVRNRDQVKQQIAGLQVEPIQPQNPAAKFDLILAVAETAHGLETVWEYALDLFLEPTIQRVAMAFNRLLNAIVSRPSAPIADLPLVDTRDVKQLQAWSDSLNRDRLLNETPALRRFESLLSRHEIWVVDRNGYPLPLGAVGELVLLRPEGRLSVSELAKAGVTEECAITEVQAFPAQAIVRTGLFVRVTPDNRVENFGELSQYQWINGYRISFERLRHRILRYPGISDCRLDVRVFASAESSATGAESRYLALYFVFYEEILPTDKKGVFQALHAWLENTLPEYEVPTAMHLVDSIQTLESFDDASLSKPEPEWLATSIDGTLTTEYELSLAKLWGELLEAKDIDARSNFFALGGNSLTLVRLEFAIFEQFKVECSVRALFEASTLAKQARLIAQKQNAVPTNDTLGSSRISPTDRSQPLPLSYAQQRLWFIDRMEGGSPQYNMPIVLRLEGNLDSAALEKSLNSIVARHEVLRTVYTTDHRGQAVQTINPAKYFSIPVEDLSTLADSDKAARAKAFVEENAVKSFDLARDSMLRGCLIRFDECDHLLALTMHHIASDGWSIGVLTEEFAAFYNAYCAGTSDTEAVLPALLLQYGDFAVWEQATLTSEYLDSALAYWREKLTGIPPLHNLPQTSRPFDVLSNRGRTFVQRLPKTLLDDLTALSNAQGVTLFVTLQSLFSILIARLSNETDVVIGTPVANRPKSELTSLIGFFVNTLVLRSTINPHVSLKDFLKENQTSILTAFEFQHLPFEMLVEKLQPARIVNHSPVFQILFSLQNSLTKMPPLPGLKISGYEREDSIVKFDLTVTWAETPEGLTGNWEYRSDLFSESLIRTFANAFETLLSNAVHSAGINIGELTLLSRDTFKNQLDRFTTNTDIPLDKTNLSVLAFFEQHAETQPTLPALVMGDTQVSYATLNARANQVAHALIHQGLVPGQRVGLCAERSPDMIIGLLAVLKAGGAYVPLDPQYPVQRLQFMCEDSDLSAVICQRQLADHPALKPYNIIFVDEPAYASTYPESNPNVPVSAESPAYIIYTSGSTGTPKGALLAHRGLTNLALQLRGQLNVDPQSRVLQFASISFDAATFEWTLALCSGAQLHLISAEAAATPALLDQAVASAQITHALLPPILLPLLDRQAWASVTCLLIGGDTCPQVLADTWSDGRTLYNAYGPSEATVICTLGQYHAGQAELHIGRPLGHCQVYVLDERGHPVPEGVEGELYVGGVGVAMGYVNRPELTAQRFVEPAVLDYLDERLRSPLYRTGDRVKWLADGNLAYLGRVDNQVKIDGFHIDVAKITSLLHRHSQVKQSVVSTVAETDGPRLVAYVVANDGADIFEGELEEWLRCTQRLDEVLIPRAFVSLDALPIDENFRIDFSALPDVEFTTESTLPSTDTEIRLAALWEELLGIGAVQRTNNLFELGANSLTTVRLEMAIQESFNVEVNIKHLFEYARLSSQAWYIDQLLPSQERPKLAPLADKPKNIPLSFAQQRLWFIDTLQGGKSPQYNMPIALSISGDLNLVCLQRALDEVIARHEILRTQYHTTTEGTAFQVVREPLPFPLETLDLSGISDDQKNIQMNEIASSAALSPFDLSQDLMLRVVLVKQASTKYSLLVNMHHIASDGWSLGILVQEFSTLYNAFVKEQNSPLQPLPLQYADFALWQREALASNALRPHLEYWKNTLADLPLLHNIRPNFTRPPQQTFNGASLSLPLCQSQIDALAEIAKSQNATLFMALETVFTIFVCRWSGEYDIAVGTPIAGRRQSALSGLIGFFVNNLVLRTRIDDEKSFRALFQENQKTILEAFEHQDVPFELLVDELVVERHINYSPLFQLLFSVQSDALPELKLQGLDIRGMESQSTVAKFDLSVNVQISAESCCVEWTYNTDLFNAWTVERMAVDFIEVLSNIVAAPEIPIRELSFVSPETNALYQQKQFRAISATDTRCLHQQFELMCETYPESIALIFEDQRLSYHAVNRQANKLAHFFIEQGVSEGALIGVYLERSPELIVSILAILKVGAAYLPLDPANPIGRIQYMLEDACSSWVVCQSHLSSAIQYSGKIICLDDPAQRELLAKLPETNPHRKVAVNSAAYVIYTSGSTGKPKGVVVEHQNVISLFKASEQVFNFNEHDCWTLYHSFAFDFSVWEIWGALFYGARLVIVPYQISRNYGDFYKLISEEGVTVLNQTPSAFYLLSDEIVTAASSDHNHYKNLALRYVVFGGEALNPLLLKNWVTCFGDSRPNLINMYGITETTVHVTFRRMMSSDCESSCSVIGLPLNHLSAYICDCEQRLLPPGAAGELYIGGEGVTRGYLNREQLTCERFIESPFGSGERLYRTGDLARWNHAGELEYLGRIDQQAKIRGFRIELGEIEHELLATGLLSQAVVDVVGGDHQRLVAYVSPILEAEPETLVNTLRDSLESILPLYMIPGAFVVEPEIPLTANGKLDRKALKDTAVEQVAAAEYAAPVTAVQRKLCDIWQALLNLERVGVNDNFFSVGGDSIRVVQLVKQAEQRGCYFTVKDVFMHQSVAALSRHLEHSSPTQKSRVDVPYHLLNMEPNSCLNDDVGDRYPITDMQRRMLLAHGSIGLEKGVYQPKMLYQIDGIPFDFDALYNTFHKLLEEHPVLRTRFGRDENGTFWQEILADYQWYLSVLNVNSGVESATQLTTFIQHDFAPFILGQACFRFAVLLQADGSWQLFMSLHHAIIDGWSLVELRNQIVADYPHYLAHKNLPIAPRHNVFKEHVAFSLQASQSQEDITVWSSLLKDFRPMPVCPLLNGSDHSTNTSMQFLINPALAKDLQTFAGKAQVTIKCVLLLAYQYALGELVKTEAVTVDVVTNGRTENLSDPLAGIGLFWQLLPVFVELQEDKYSTLHELSEKLFKMDAYPLVAPGIIADLVSSERLSYAAFNFVNFHNANNPGGEGAAQVRIGYASDRFDYALKLAISGAVDNVDQLAASLDFDREHFSELQMKNFSLRFLEILESIVNVQFSNGASAKRTPVVSESTDMLLT</sequence>
<dbReference type="Gene3D" id="3.30.300.30">
    <property type="match status" value="6"/>
</dbReference>
<dbReference type="Gene3D" id="2.30.38.10">
    <property type="entry name" value="Luciferase, Domain 3"/>
    <property type="match status" value="3"/>
</dbReference>
<dbReference type="NCBIfam" id="TIGR01733">
    <property type="entry name" value="AA-adenyl-dom"/>
    <property type="match status" value="5"/>
</dbReference>
<dbReference type="Gene3D" id="3.30.559.10">
    <property type="entry name" value="Chloramphenicol acetyltransferase-like domain"/>
    <property type="match status" value="8"/>
</dbReference>
<feature type="domain" description="Carrier" evidence="4">
    <location>
        <begin position="4769"/>
        <end position="4844"/>
    </location>
</feature>
<dbReference type="GO" id="GO:0072330">
    <property type="term" value="P:monocarboxylic acid biosynthetic process"/>
    <property type="evidence" value="ECO:0007669"/>
    <property type="project" value="UniProtKB-ARBA"/>
</dbReference>
<dbReference type="KEGG" id="ttu:TERTU_2858"/>
<dbReference type="FunFam" id="3.40.50.980:FF:000001">
    <property type="entry name" value="Non-ribosomal peptide synthetase"/>
    <property type="match status" value="4"/>
</dbReference>
<dbReference type="EMBL" id="CP001614">
    <property type="protein sequence ID" value="ACR11772.2"/>
    <property type="molecule type" value="Genomic_DNA"/>
</dbReference>
<evidence type="ECO:0000256" key="3">
    <source>
        <dbReference type="ARBA" id="ARBA00022553"/>
    </source>
</evidence>
<dbReference type="NCBIfam" id="NF003417">
    <property type="entry name" value="PRK04813.1"/>
    <property type="match status" value="6"/>
</dbReference>
<dbReference type="PROSITE" id="PS50075">
    <property type="entry name" value="CARRIER"/>
    <property type="match status" value="7"/>
</dbReference>
<feature type="domain" description="Carrier" evidence="4">
    <location>
        <begin position="6904"/>
        <end position="6978"/>
    </location>
</feature>
<feature type="domain" description="Carrier" evidence="4">
    <location>
        <begin position="1821"/>
        <end position="1895"/>
    </location>
</feature>
<proteinExistence type="predicted"/>
<dbReference type="InterPro" id="IPR042099">
    <property type="entry name" value="ANL_N_sf"/>
</dbReference>
<evidence type="ECO:0000313" key="6">
    <source>
        <dbReference type="Proteomes" id="UP000009080"/>
    </source>
</evidence>
<dbReference type="STRING" id="377629.TERTU_2858"/>
<dbReference type="FunFam" id="1.10.1200.10:FF:000016">
    <property type="entry name" value="Non-ribosomal peptide synthase"/>
    <property type="match status" value="1"/>
</dbReference>
<dbReference type="CDD" id="cd19544">
    <property type="entry name" value="E-C_NRPS"/>
    <property type="match status" value="1"/>
</dbReference>
<dbReference type="InterPro" id="IPR020806">
    <property type="entry name" value="PKS_PP-bd"/>
</dbReference>
<feature type="domain" description="Carrier" evidence="4">
    <location>
        <begin position="4006"/>
        <end position="4081"/>
    </location>
</feature>
<dbReference type="PROSITE" id="PS00012">
    <property type="entry name" value="PHOSPHOPANTETHEINE"/>
    <property type="match status" value="4"/>
</dbReference>
<evidence type="ECO:0000313" key="5">
    <source>
        <dbReference type="EMBL" id="ACR11772.2"/>
    </source>
</evidence>
<dbReference type="PROSITE" id="PS00455">
    <property type="entry name" value="AMP_BINDING"/>
    <property type="match status" value="5"/>
</dbReference>
<dbReference type="Gene3D" id="3.30.559.30">
    <property type="entry name" value="Nonribosomal peptide synthetase, condensation domain"/>
    <property type="match status" value="8"/>
</dbReference>